<accession>A0AAJ0C176</accession>
<feature type="domain" description="ABC transmembrane type-1" evidence="13">
    <location>
        <begin position="775"/>
        <end position="1062"/>
    </location>
</feature>
<comment type="caution">
    <text evidence="14">The sequence shown here is derived from an EMBL/GenBank/DDBJ whole genome shotgun (WGS) entry which is preliminary data.</text>
</comment>
<dbReference type="InterPro" id="IPR003439">
    <property type="entry name" value="ABC_transporter-like_ATP-bd"/>
</dbReference>
<feature type="compositionally biased region" description="Polar residues" evidence="10">
    <location>
        <begin position="25"/>
        <end position="34"/>
    </location>
</feature>
<name>A0AAJ0C176_9PEZI</name>
<evidence type="ECO:0000256" key="8">
    <source>
        <dbReference type="ARBA" id="ARBA00022989"/>
    </source>
</evidence>
<dbReference type="InterPro" id="IPR017871">
    <property type="entry name" value="ABC_transporter-like_CS"/>
</dbReference>
<evidence type="ECO:0000256" key="2">
    <source>
        <dbReference type="ARBA" id="ARBA00007577"/>
    </source>
</evidence>
<feature type="region of interest" description="Disordered" evidence="10">
    <location>
        <begin position="723"/>
        <end position="744"/>
    </location>
</feature>
<keyword evidence="4 11" id="KW-0812">Transmembrane</keyword>
<dbReference type="GO" id="GO:0016887">
    <property type="term" value="F:ATP hydrolysis activity"/>
    <property type="evidence" value="ECO:0007669"/>
    <property type="project" value="InterPro"/>
</dbReference>
<keyword evidence="5" id="KW-0677">Repeat</keyword>
<keyword evidence="6" id="KW-0547">Nucleotide-binding</keyword>
<feature type="compositionally biased region" description="Low complexity" evidence="10">
    <location>
        <begin position="13"/>
        <end position="24"/>
    </location>
</feature>
<protein>
    <submittedName>
        <fullName evidence="14">P-loop containing nucleoside triphosphate hydrolase protein</fullName>
    </submittedName>
</protein>
<dbReference type="Pfam" id="PF00005">
    <property type="entry name" value="ABC_tran"/>
    <property type="match status" value="2"/>
</dbReference>
<dbReference type="Pfam" id="PF00664">
    <property type="entry name" value="ABC_membrane"/>
    <property type="match status" value="2"/>
</dbReference>
<dbReference type="InterPro" id="IPR011527">
    <property type="entry name" value="ABC1_TM_dom"/>
</dbReference>
<dbReference type="GO" id="GO:0005524">
    <property type="term" value="F:ATP binding"/>
    <property type="evidence" value="ECO:0007669"/>
    <property type="project" value="UniProtKB-KW"/>
</dbReference>
<evidence type="ECO:0000256" key="3">
    <source>
        <dbReference type="ARBA" id="ARBA00022448"/>
    </source>
</evidence>
<feature type="transmembrane region" description="Helical" evidence="11">
    <location>
        <begin position="129"/>
        <end position="150"/>
    </location>
</feature>
<dbReference type="CDD" id="cd18577">
    <property type="entry name" value="ABC_6TM_Pgp_ABCB1_D1_like"/>
    <property type="match status" value="1"/>
</dbReference>
<dbReference type="PROSITE" id="PS00211">
    <property type="entry name" value="ABC_TRANSPORTER_1"/>
    <property type="match status" value="2"/>
</dbReference>
<dbReference type="SUPFAM" id="SSF52540">
    <property type="entry name" value="P-loop containing nucleoside triphosphate hydrolases"/>
    <property type="match status" value="2"/>
</dbReference>
<feature type="domain" description="ABC transporter" evidence="12">
    <location>
        <begin position="409"/>
        <end position="686"/>
    </location>
</feature>
<evidence type="ECO:0000313" key="15">
    <source>
        <dbReference type="Proteomes" id="UP001244011"/>
    </source>
</evidence>
<dbReference type="GO" id="GO:0015421">
    <property type="term" value="F:ABC-type oligopeptide transporter activity"/>
    <property type="evidence" value="ECO:0007669"/>
    <property type="project" value="TreeGrafter"/>
</dbReference>
<dbReference type="GeneID" id="85308375"/>
<feature type="transmembrane region" description="Helical" evidence="11">
    <location>
        <begin position="885"/>
        <end position="911"/>
    </location>
</feature>
<evidence type="ECO:0000256" key="4">
    <source>
        <dbReference type="ARBA" id="ARBA00022692"/>
    </source>
</evidence>
<dbReference type="PANTHER" id="PTHR43394">
    <property type="entry name" value="ATP-DEPENDENT PERMEASE MDL1, MITOCHONDRIAL"/>
    <property type="match status" value="1"/>
</dbReference>
<evidence type="ECO:0000259" key="13">
    <source>
        <dbReference type="PROSITE" id="PS50929"/>
    </source>
</evidence>
<evidence type="ECO:0000256" key="10">
    <source>
        <dbReference type="SAM" id="MobiDB-lite"/>
    </source>
</evidence>
<dbReference type="InterPro" id="IPR003593">
    <property type="entry name" value="AAA+_ATPase"/>
</dbReference>
<keyword evidence="15" id="KW-1185">Reference proteome</keyword>
<evidence type="ECO:0000256" key="5">
    <source>
        <dbReference type="ARBA" id="ARBA00022737"/>
    </source>
</evidence>
<dbReference type="PROSITE" id="PS50929">
    <property type="entry name" value="ABC_TM1F"/>
    <property type="match status" value="2"/>
</dbReference>
<reference evidence="14" key="1">
    <citation type="submission" date="2023-06" db="EMBL/GenBank/DDBJ databases">
        <title>Genome-scale phylogeny and comparative genomics of the fungal order Sordariales.</title>
        <authorList>
            <consortium name="Lawrence Berkeley National Laboratory"/>
            <person name="Hensen N."/>
            <person name="Bonometti L."/>
            <person name="Westerberg I."/>
            <person name="Brannstrom I.O."/>
            <person name="Guillou S."/>
            <person name="Cros-Aarteil S."/>
            <person name="Calhoun S."/>
            <person name="Haridas S."/>
            <person name="Kuo A."/>
            <person name="Mondo S."/>
            <person name="Pangilinan J."/>
            <person name="Riley R."/>
            <person name="Labutti K."/>
            <person name="Andreopoulos B."/>
            <person name="Lipzen A."/>
            <person name="Chen C."/>
            <person name="Yanf M."/>
            <person name="Daum C."/>
            <person name="Ng V."/>
            <person name="Clum A."/>
            <person name="Steindorff A."/>
            <person name="Ohm R."/>
            <person name="Martin F."/>
            <person name="Silar P."/>
            <person name="Natvig D."/>
            <person name="Lalanne C."/>
            <person name="Gautier V."/>
            <person name="Ament-Velasquez S.L."/>
            <person name="Kruys A."/>
            <person name="Hutchinson M.I."/>
            <person name="Powell A.J."/>
            <person name="Barry K."/>
            <person name="Miller A.N."/>
            <person name="Grigoriev I.V."/>
            <person name="Debuchy R."/>
            <person name="Gladieux P."/>
            <person name="Thoren M.H."/>
            <person name="Johannesson H."/>
        </authorList>
    </citation>
    <scope>NUCLEOTIDE SEQUENCE</scope>
    <source>
        <strain evidence="14">8032-3</strain>
    </source>
</reference>
<dbReference type="SUPFAM" id="SSF90123">
    <property type="entry name" value="ABC transporter transmembrane region"/>
    <property type="match status" value="2"/>
</dbReference>
<dbReference type="Gene3D" id="3.40.50.300">
    <property type="entry name" value="P-loop containing nucleotide triphosphate hydrolases"/>
    <property type="match status" value="2"/>
</dbReference>
<feature type="transmembrane region" description="Helical" evidence="11">
    <location>
        <begin position="304"/>
        <end position="326"/>
    </location>
</feature>
<evidence type="ECO:0000256" key="9">
    <source>
        <dbReference type="ARBA" id="ARBA00023136"/>
    </source>
</evidence>
<feature type="transmembrane region" description="Helical" evidence="11">
    <location>
        <begin position="917"/>
        <end position="938"/>
    </location>
</feature>
<keyword evidence="8 11" id="KW-1133">Transmembrane helix</keyword>
<dbReference type="EMBL" id="MU839006">
    <property type="protein sequence ID" value="KAK1768249.1"/>
    <property type="molecule type" value="Genomic_DNA"/>
</dbReference>
<comment type="similarity">
    <text evidence="2">Belongs to the ABC transporter superfamily. ABCB family. Multidrug resistance exporter (TC 3.A.1.201) subfamily.</text>
</comment>
<keyword evidence="9 11" id="KW-0472">Membrane</keyword>
<keyword evidence="14" id="KW-0378">Hydrolase</keyword>
<dbReference type="Gene3D" id="1.20.1560.10">
    <property type="entry name" value="ABC transporter type 1, transmembrane domain"/>
    <property type="match status" value="2"/>
</dbReference>
<evidence type="ECO:0000256" key="1">
    <source>
        <dbReference type="ARBA" id="ARBA00004141"/>
    </source>
</evidence>
<feature type="compositionally biased region" description="Basic and acidic residues" evidence="10">
    <location>
        <begin position="1"/>
        <end position="12"/>
    </location>
</feature>
<feature type="region of interest" description="Disordered" evidence="10">
    <location>
        <begin position="1"/>
        <end position="46"/>
    </location>
</feature>
<dbReference type="SMART" id="SM00382">
    <property type="entry name" value="AAA"/>
    <property type="match status" value="2"/>
</dbReference>
<keyword evidence="7" id="KW-0067">ATP-binding</keyword>
<evidence type="ECO:0000256" key="11">
    <source>
        <dbReference type="SAM" id="Phobius"/>
    </source>
</evidence>
<evidence type="ECO:0000256" key="7">
    <source>
        <dbReference type="ARBA" id="ARBA00022840"/>
    </source>
</evidence>
<dbReference type="FunFam" id="1.20.1560.10:FF:000057">
    <property type="entry name" value="ABC multidrug transporter SitT"/>
    <property type="match status" value="2"/>
</dbReference>
<sequence>MVGEAPEKKTDRAPAATADATALAGSSTPTASDTGETKKAEESTDNGMTLRRQLSAFIRLLFYSQPTWIDIGLIVLGTVAAAAAGTPFPLMGILFGQLVDDMNGATCEAEAVGSSFSYESSINEKVLQIVYIAIGALVLIYTYILCWSIVSQRLAQRLRDRYFHSLLRQEPAFFDNRRAGEVSSRLHGDIQAVQSGTSEKVGIFIACISFFITAYVIAFIKEPRLAGMLVSLVPAFAIMALVGGAFVQKYSGLMSDAIASASSIASEALENVGVVQVFGAGPRLEAKFASHVLVARHAGIRKGIAAAVQAGCLYFVAYAANALAYWQGSRMVVEAINGDGSSSVGRIYTVVFLLVDACVILGSVAPLLPLFGGAASAFLRLRGDIERESVIDGTADSGEALPFDTPAALAFDSVSFAYSSRPDQHVLRNISLNFPAGKHTAIVGPSGSGKSTLASLIARLQNPTGGTVLLDGRDIQGINVKSLRGFIGLVQQEPSLLNRSILENIALGLINSPNPAHAALKPVLLGPELANLAAEGKNIPTAASRNTDPRVAEIVELVRKAAELADVTGFIERLEDGYGTTVGSGGLLVSGGQRQRIALARALVRDPKILMLDEATASLDSTSERRIQAAVERAAENRTVISIAHRLSTIRNADNIIVMEAGEVVEQGTYDELMVRDGAFARMAGLQSIGSGEATETSSQNVSSSRTSLNIDAAGKQGVEAVARTAKQGPTNKREEEDAAGDDNELGISSKLSLASTFKGLAQYVRPSLIWLVPAVIAAVIVGATFSGAGLIFGNTVGALNPCENTTDKILYYGRFFAGLLFMLAVVELFANFVAWSAFGLIAERLLCTIRVLSFRSLLAQPLDWHQAADRSPSGLLSVITKDSAAVGGFSGSIIGTVFSILVNFVIAIVLSHIVAWKIAIVCLVVVPILLGSGVMQLRMLSRYEERHADAYSRATGIAVEAVNSIQTIAALSLEDEVMATHSRVLAAARNEVVRQSALANIWLALSNSTGFLIYAFAYWWGSRLIMKGEYSQKQFFIILVAMLVSAQLWGQMFTLAPEFSRARSAASRILRVINLGSGSREQKVLPRADIPGDDSSAGPATEKDIEAVAEAKPRSSSPDVDGDGPRGVRVTFDGVSFAYAARPDAPVLHDVTFTVQPGQFCGLIGPSGAGKSTIMKLVQGIYEATSGTVTIDGEDLSRRGAAGDHFRDDIAIVPQDTALFDGSVKFNVGLGARPGRDATDAEIEEACRRANIHDTIVALPQGYDTECGPRASQLSGGQRQRLSIARALVRRPRLLLLDESTSALDAESERVLQESLEMVARDITVIAITHRLHTVRKADVIFVVEGGRVVDSGKHVELMERSESYRVNAHQQMLQ</sequence>
<dbReference type="PROSITE" id="PS50893">
    <property type="entry name" value="ABC_TRANSPORTER_2"/>
    <property type="match status" value="2"/>
</dbReference>
<feature type="transmembrane region" description="Helical" evidence="11">
    <location>
        <begin position="201"/>
        <end position="220"/>
    </location>
</feature>
<feature type="transmembrane region" description="Helical" evidence="11">
    <location>
        <begin position="346"/>
        <end position="379"/>
    </location>
</feature>
<dbReference type="InterPro" id="IPR039421">
    <property type="entry name" value="Type_1_exporter"/>
</dbReference>
<dbReference type="InterPro" id="IPR027417">
    <property type="entry name" value="P-loop_NTPase"/>
</dbReference>
<feature type="domain" description="ABC transmembrane type-1" evidence="13">
    <location>
        <begin position="75"/>
        <end position="373"/>
    </location>
</feature>
<feature type="domain" description="ABC transporter" evidence="12">
    <location>
        <begin position="1131"/>
        <end position="1372"/>
    </location>
</feature>
<dbReference type="GO" id="GO:0090374">
    <property type="term" value="P:oligopeptide export from mitochondrion"/>
    <property type="evidence" value="ECO:0007669"/>
    <property type="project" value="TreeGrafter"/>
</dbReference>
<dbReference type="PANTHER" id="PTHR43394:SF11">
    <property type="entry name" value="ATP-BINDING CASSETTE TRANSPORTER"/>
    <property type="match status" value="1"/>
</dbReference>
<dbReference type="GO" id="GO:0005743">
    <property type="term" value="C:mitochondrial inner membrane"/>
    <property type="evidence" value="ECO:0007669"/>
    <property type="project" value="TreeGrafter"/>
</dbReference>
<evidence type="ECO:0000256" key="6">
    <source>
        <dbReference type="ARBA" id="ARBA00022741"/>
    </source>
</evidence>
<dbReference type="Proteomes" id="UP001244011">
    <property type="component" value="Unassembled WGS sequence"/>
</dbReference>
<keyword evidence="3" id="KW-0813">Transport</keyword>
<gene>
    <name evidence="14" type="ORF">QBC33DRAFT_470989</name>
</gene>
<feature type="transmembrane region" description="Helical" evidence="11">
    <location>
        <begin position="998"/>
        <end position="1021"/>
    </location>
</feature>
<evidence type="ECO:0000259" key="12">
    <source>
        <dbReference type="PROSITE" id="PS50893"/>
    </source>
</evidence>
<dbReference type="RefSeq" id="XP_060284462.1">
    <property type="nucleotide sequence ID" value="XM_060425188.1"/>
</dbReference>
<dbReference type="InterPro" id="IPR036640">
    <property type="entry name" value="ABC1_TM_sf"/>
</dbReference>
<evidence type="ECO:0000313" key="14">
    <source>
        <dbReference type="EMBL" id="KAK1768249.1"/>
    </source>
</evidence>
<dbReference type="FunFam" id="3.40.50.300:FF:000913">
    <property type="entry name" value="ABC multidrug transporter SitT"/>
    <property type="match status" value="1"/>
</dbReference>
<proteinExistence type="inferred from homology"/>
<feature type="transmembrane region" description="Helical" evidence="11">
    <location>
        <begin position="226"/>
        <end position="247"/>
    </location>
</feature>
<feature type="transmembrane region" description="Helical" evidence="11">
    <location>
        <begin position="813"/>
        <end position="842"/>
    </location>
</feature>
<dbReference type="CDD" id="cd18578">
    <property type="entry name" value="ABC_6TM_Pgp_ABCB1_D2_like"/>
    <property type="match status" value="1"/>
</dbReference>
<feature type="transmembrane region" description="Helical" evidence="11">
    <location>
        <begin position="1036"/>
        <end position="1057"/>
    </location>
</feature>
<organism evidence="14 15">
    <name type="scientific">Phialemonium atrogriseum</name>
    <dbReference type="NCBI Taxonomy" id="1093897"/>
    <lineage>
        <taxon>Eukaryota</taxon>
        <taxon>Fungi</taxon>
        <taxon>Dikarya</taxon>
        <taxon>Ascomycota</taxon>
        <taxon>Pezizomycotina</taxon>
        <taxon>Sordariomycetes</taxon>
        <taxon>Sordariomycetidae</taxon>
        <taxon>Cephalothecales</taxon>
        <taxon>Cephalothecaceae</taxon>
        <taxon>Phialemonium</taxon>
    </lineage>
</organism>
<feature type="transmembrane region" description="Helical" evidence="11">
    <location>
        <begin position="769"/>
        <end position="793"/>
    </location>
</feature>
<feature type="transmembrane region" description="Helical" evidence="11">
    <location>
        <begin position="60"/>
        <end position="84"/>
    </location>
</feature>
<comment type="subcellular location">
    <subcellularLocation>
        <location evidence="1">Membrane</location>
        <topology evidence="1">Multi-pass membrane protein</topology>
    </subcellularLocation>
</comment>